<comment type="caution">
    <text evidence="4">Lacks conserved residue(s) required for the propagation of feature annotation.</text>
</comment>
<keyword evidence="2" id="KW-0378">Hydrolase</keyword>
<feature type="binding site" evidence="3">
    <location>
        <position position="22"/>
    </location>
    <ligand>
        <name>a divalent metal cation</name>
        <dbReference type="ChEBI" id="CHEBI:60240"/>
        <label>1</label>
    </ligand>
</feature>
<dbReference type="Proteomes" id="UP000321816">
    <property type="component" value="Chromosome"/>
</dbReference>
<keyword evidence="6" id="KW-1185">Reference proteome</keyword>
<evidence type="ECO:0000313" key="5">
    <source>
        <dbReference type="EMBL" id="WWD80403.1"/>
    </source>
</evidence>
<comment type="similarity">
    <text evidence="4">Belongs to the metallo-dependent hydrolases superfamily. Phosphotriesterase family.</text>
</comment>
<gene>
    <name evidence="5" type="ORF">FTX54_002215</name>
</gene>
<dbReference type="Pfam" id="PF02126">
    <property type="entry name" value="PTE"/>
    <property type="match status" value="1"/>
</dbReference>
<dbReference type="GO" id="GO:0016788">
    <property type="term" value="F:hydrolase activity, acting on ester bonds"/>
    <property type="evidence" value="ECO:0007669"/>
    <property type="project" value="InterPro"/>
</dbReference>
<dbReference type="OrthoDB" id="105927at2"/>
<name>A0A5C7F6V5_9BACI</name>
<evidence type="ECO:0000256" key="2">
    <source>
        <dbReference type="ARBA" id="ARBA00022801"/>
    </source>
</evidence>
<dbReference type="PANTHER" id="PTHR10819">
    <property type="entry name" value="PHOSPHOTRIESTERASE-RELATED"/>
    <property type="match status" value="1"/>
</dbReference>
<evidence type="ECO:0000313" key="6">
    <source>
        <dbReference type="Proteomes" id="UP000321816"/>
    </source>
</evidence>
<feature type="binding site" evidence="3">
    <location>
        <position position="196"/>
    </location>
    <ligand>
        <name>a divalent metal cation</name>
        <dbReference type="ChEBI" id="CHEBI:60240"/>
        <label>2</label>
    </ligand>
</feature>
<dbReference type="InterPro" id="IPR032466">
    <property type="entry name" value="Metal_Hydrolase"/>
</dbReference>
<dbReference type="InterPro" id="IPR001559">
    <property type="entry name" value="Phosphotriesterase"/>
</dbReference>
<dbReference type="PROSITE" id="PS01322">
    <property type="entry name" value="PHOSPHOTRIESTERASE_1"/>
    <property type="match status" value="1"/>
</dbReference>
<feature type="binding site" evidence="3">
    <location>
        <position position="164"/>
    </location>
    <ligand>
        <name>a divalent metal cation</name>
        <dbReference type="ChEBI" id="CHEBI:60240"/>
        <label>1</label>
    </ligand>
</feature>
<proteinExistence type="inferred from homology"/>
<reference evidence="5 6" key="1">
    <citation type="submission" date="2024-01" db="EMBL/GenBank/DDBJ databases">
        <title>Complete Genome Sequence of Alkalicoccus halolimnae BZ-SZ-XJ29T, a Moderately Halophilic Bacterium Isolated from a Salt Lake.</title>
        <authorList>
            <person name="Zhao B."/>
        </authorList>
    </citation>
    <scope>NUCLEOTIDE SEQUENCE [LARGE SCALE GENOMIC DNA]</scope>
    <source>
        <strain evidence="5 6">BZ-SZ-XJ29</strain>
    </source>
</reference>
<feature type="binding site" evidence="3">
    <location>
        <position position="164"/>
    </location>
    <ligand>
        <name>a divalent metal cation</name>
        <dbReference type="ChEBI" id="CHEBI:60240"/>
        <label>2</label>
    </ligand>
</feature>
<feature type="binding site" evidence="3">
    <location>
        <position position="225"/>
    </location>
    <ligand>
        <name>a divalent metal cation</name>
        <dbReference type="ChEBI" id="CHEBI:60240"/>
        <label>2</label>
    </ligand>
</feature>
<organism evidence="5 6">
    <name type="scientific">Alkalicoccus halolimnae</name>
    <dbReference type="NCBI Taxonomy" id="1667239"/>
    <lineage>
        <taxon>Bacteria</taxon>
        <taxon>Bacillati</taxon>
        <taxon>Bacillota</taxon>
        <taxon>Bacilli</taxon>
        <taxon>Bacillales</taxon>
        <taxon>Bacillaceae</taxon>
        <taxon>Alkalicoccus</taxon>
    </lineage>
</organism>
<evidence type="ECO:0000256" key="3">
    <source>
        <dbReference type="PIRSR" id="PIRSR601559-52"/>
    </source>
</evidence>
<feature type="binding site" evidence="3">
    <location>
        <position position="24"/>
    </location>
    <ligand>
        <name>a divalent metal cation</name>
        <dbReference type="ChEBI" id="CHEBI:60240"/>
        <label>1</label>
    </ligand>
</feature>
<dbReference type="KEGG" id="ahal:FTX54_002215"/>
<sequence length="344" mass="38561">MPEVQTVTGLIPVENLGITLMHEHIFVDRRHLWKKPQEVEDSFAYAPVSLSIVNELKHTPYGNLDNNHYTDLEESSQELDYFKSEGGGSVVDVTIPGIGRDPEKLKQVSENTELPVIMGCGYYLEPTFPPGVKEASKEQIRDWILQDIYEGVGPEKIKAGIIGEIGISPYKTAAEVKVLRGAAMAQRESGRVLTIHMPGWERYGHEVLDIVEEEGGDIDLVILDHMNPSHEDISYQTSLAERGAYLEYDMIGIELLFPEGQSPSDEQSAQAICELLDRGFEKSLLLSQDVFLKSLLRKYGGGGFSHLLRHFVPRLKRMGVSEKEIHTMLENNPQQLFSKASVKV</sequence>
<feature type="binding site" evidence="3">
    <location>
        <position position="289"/>
    </location>
    <ligand>
        <name>a divalent metal cation</name>
        <dbReference type="ChEBI" id="CHEBI:60240"/>
        <label>1</label>
    </ligand>
</feature>
<comment type="cofactor">
    <cofactor evidence="3">
        <name>a divalent metal cation</name>
        <dbReference type="ChEBI" id="CHEBI:60240"/>
    </cofactor>
    <text evidence="3">Binds 2 divalent metal cations per subunit.</text>
</comment>
<dbReference type="AlphaFoldDB" id="A0A5C7F6V5"/>
<keyword evidence="1 3" id="KW-0479">Metal-binding</keyword>
<dbReference type="PANTHER" id="PTHR10819:SF3">
    <property type="entry name" value="PHOSPHOTRIESTERASE-RELATED PROTEIN"/>
    <property type="match status" value="1"/>
</dbReference>
<evidence type="ECO:0000256" key="4">
    <source>
        <dbReference type="PROSITE-ProRule" id="PRU00679"/>
    </source>
</evidence>
<evidence type="ECO:0000256" key="1">
    <source>
        <dbReference type="ARBA" id="ARBA00022723"/>
    </source>
</evidence>
<dbReference type="RefSeq" id="WP_147803884.1">
    <property type="nucleotide sequence ID" value="NZ_CP144914.1"/>
</dbReference>
<dbReference type="Gene3D" id="3.20.20.140">
    <property type="entry name" value="Metal-dependent hydrolases"/>
    <property type="match status" value="1"/>
</dbReference>
<protein>
    <submittedName>
        <fullName evidence="5">Phosphotriesterase-related protein</fullName>
    </submittedName>
</protein>
<dbReference type="EMBL" id="CP144914">
    <property type="protein sequence ID" value="WWD80403.1"/>
    <property type="molecule type" value="Genomic_DNA"/>
</dbReference>
<dbReference type="PROSITE" id="PS51347">
    <property type="entry name" value="PHOSPHOTRIESTERASE_2"/>
    <property type="match status" value="1"/>
</dbReference>
<dbReference type="InterPro" id="IPR017947">
    <property type="entry name" value="AryldialkylPase_Zn-BS"/>
</dbReference>
<dbReference type="GO" id="GO:0008270">
    <property type="term" value="F:zinc ion binding"/>
    <property type="evidence" value="ECO:0007669"/>
    <property type="project" value="InterPro"/>
</dbReference>
<accession>A0A5C7F6V5</accession>
<dbReference type="CDD" id="cd00530">
    <property type="entry name" value="PTE"/>
    <property type="match status" value="1"/>
</dbReference>
<dbReference type="SUPFAM" id="SSF51556">
    <property type="entry name" value="Metallo-dependent hydrolases"/>
    <property type="match status" value="1"/>
</dbReference>